<dbReference type="GO" id="GO:0016301">
    <property type="term" value="F:kinase activity"/>
    <property type="evidence" value="ECO:0007669"/>
    <property type="project" value="UniProtKB-KW"/>
</dbReference>
<comment type="function">
    <text evidence="8">The phosphoenolpyruvate-dependent sugar phosphotransferase system (sugar PTS), a major carbohydrate active transport system, catalyzes the phosphorylation of incoming sugar substrates concomitantly with their translocation across the cell membrane. The enzyme II UlaABC PTS system is involved in ascorbate transport.</text>
</comment>
<evidence type="ECO:0000256" key="2">
    <source>
        <dbReference type="ARBA" id="ARBA00022448"/>
    </source>
</evidence>
<dbReference type="Gene3D" id="3.40.930.10">
    <property type="entry name" value="Mannitol-specific EII, Chain A"/>
    <property type="match status" value="1"/>
</dbReference>
<dbReference type="PANTHER" id="PTHR36203:SF1">
    <property type="entry name" value="ASCORBATE-SPECIFIC PTS SYSTEM EIIA COMPONENT"/>
    <property type="match status" value="1"/>
</dbReference>
<dbReference type="RefSeq" id="WP_044284160.1">
    <property type="nucleotide sequence ID" value="NZ_JFAD01000016.1"/>
</dbReference>
<dbReference type="AlphaFoldDB" id="A0A014NQN1"/>
<dbReference type="PANTHER" id="PTHR36203">
    <property type="entry name" value="ASCORBATE-SPECIFIC PTS SYSTEM EIIA COMPONENT"/>
    <property type="match status" value="1"/>
</dbReference>
<proteinExistence type="predicted"/>
<dbReference type="Proteomes" id="UP000020977">
    <property type="component" value="Unassembled WGS sequence"/>
</dbReference>
<feature type="domain" description="PTS EIIA type-2" evidence="11">
    <location>
        <begin position="1"/>
        <end position="144"/>
    </location>
</feature>
<dbReference type="InterPro" id="IPR002178">
    <property type="entry name" value="PTS_EIIA_type-2_dom"/>
</dbReference>
<evidence type="ECO:0000313" key="12">
    <source>
        <dbReference type="EMBL" id="EXU61187.1"/>
    </source>
</evidence>
<comment type="caution">
    <text evidence="12">The sequence shown here is derived from an EMBL/GenBank/DDBJ whole genome shotgun (WGS) entry which is preliminary data.</text>
</comment>
<dbReference type="EMBL" id="JFAD01000016">
    <property type="protein sequence ID" value="EXU61187.1"/>
    <property type="molecule type" value="Genomic_DNA"/>
</dbReference>
<keyword evidence="7" id="KW-0418">Kinase</keyword>
<sequence length="151" mass="17403">MELFNEKMTKFCNITNWKQAVHEGVRILVENKKATYDLEKAIMEQTAKYGAYYVLEEGVALLHAPVGDYCLEVGSSILVLDQMITFNNQKDKKAKIIITLSAPNSDDHIGLIQEFGLFFGNLDFKKEIYASRTIKEFYQIINKYRGIKNEH</sequence>
<dbReference type="GO" id="GO:0009401">
    <property type="term" value="P:phosphoenolpyruvate-dependent sugar phosphotransferase system"/>
    <property type="evidence" value="ECO:0007669"/>
    <property type="project" value="UniProtKB-KW"/>
</dbReference>
<keyword evidence="5 12" id="KW-0808">Transferase</keyword>
<keyword evidence="6" id="KW-0598">Phosphotransferase system</keyword>
<evidence type="ECO:0000256" key="6">
    <source>
        <dbReference type="ARBA" id="ARBA00022683"/>
    </source>
</evidence>
<comment type="subcellular location">
    <subcellularLocation>
        <location evidence="1">Cytoplasm</location>
    </subcellularLocation>
</comment>
<dbReference type="PROSITE" id="PS51094">
    <property type="entry name" value="PTS_EIIA_TYPE_2"/>
    <property type="match status" value="1"/>
</dbReference>
<evidence type="ECO:0000256" key="1">
    <source>
        <dbReference type="ARBA" id="ARBA00004496"/>
    </source>
</evidence>
<protein>
    <recommendedName>
        <fullName evidence="9">Ascorbate-specific PTS system EIIA component</fullName>
    </recommendedName>
    <alternativeName>
        <fullName evidence="10">Ascorbate-specific phosphotransferase enzyme IIA component</fullName>
    </alternativeName>
</protein>
<accession>A0A014NQN1</accession>
<dbReference type="InterPro" id="IPR051351">
    <property type="entry name" value="Ascorbate-PTS_EIIA_comp"/>
</dbReference>
<evidence type="ECO:0000256" key="4">
    <source>
        <dbReference type="ARBA" id="ARBA00022553"/>
    </source>
</evidence>
<evidence type="ECO:0000259" key="11">
    <source>
        <dbReference type="PROSITE" id="PS51094"/>
    </source>
</evidence>
<evidence type="ECO:0000256" key="5">
    <source>
        <dbReference type="ARBA" id="ARBA00022679"/>
    </source>
</evidence>
<name>A0A014NQN1_9BACT</name>
<organism evidence="12 13">
    <name type="scientific">Mesomycoplasma ovipneumoniae 14811</name>
    <dbReference type="NCBI Taxonomy" id="1188239"/>
    <lineage>
        <taxon>Bacteria</taxon>
        <taxon>Bacillati</taxon>
        <taxon>Mycoplasmatota</taxon>
        <taxon>Mycoplasmoidales</taxon>
        <taxon>Metamycoplasmataceae</taxon>
        <taxon>Mesomycoplasma</taxon>
    </lineage>
</organism>
<evidence type="ECO:0000256" key="10">
    <source>
        <dbReference type="ARBA" id="ARBA00042072"/>
    </source>
</evidence>
<dbReference type="STRING" id="1188239.MOVI_3210"/>
<dbReference type="GO" id="GO:0005737">
    <property type="term" value="C:cytoplasm"/>
    <property type="evidence" value="ECO:0007669"/>
    <property type="project" value="UniProtKB-SubCell"/>
</dbReference>
<dbReference type="PATRIC" id="fig|1188239.3.peg.784"/>
<dbReference type="eggNOG" id="COG1762">
    <property type="taxonomic scope" value="Bacteria"/>
</dbReference>
<evidence type="ECO:0000256" key="8">
    <source>
        <dbReference type="ARBA" id="ARBA00037387"/>
    </source>
</evidence>
<dbReference type="InterPro" id="IPR016152">
    <property type="entry name" value="PTrfase/Anion_transptr"/>
</dbReference>
<dbReference type="SUPFAM" id="SSF55804">
    <property type="entry name" value="Phoshotransferase/anion transport protein"/>
    <property type="match status" value="1"/>
</dbReference>
<keyword evidence="4" id="KW-0597">Phosphoprotein</keyword>
<reference evidence="12 13" key="1">
    <citation type="submission" date="2014-03" db="EMBL/GenBank/DDBJ databases">
        <title>Genome sequence of Mycoplasma ovipneumoniae strain 14811.</title>
        <authorList>
            <person name="Sirand-Pugnet P."/>
            <person name="Breton M."/>
            <person name="Dordet-Frisoni E."/>
            <person name="Baranowski E."/>
            <person name="Barre A."/>
            <person name="Couture C."/>
            <person name="Dupuy V."/>
            <person name="Gaurivaud P."/>
            <person name="Jacob D."/>
            <person name="Lemaitre C."/>
            <person name="Manso-Silvan L."/>
            <person name="Nikolski M."/>
            <person name="Nouvel L.-X."/>
            <person name="Poumarat F."/>
            <person name="Tardy F."/>
            <person name="Thebault P."/>
            <person name="Theil S."/>
            <person name="Citti C."/>
            <person name="Thiaucourt F."/>
            <person name="Blanchard A."/>
        </authorList>
    </citation>
    <scope>NUCLEOTIDE SEQUENCE [LARGE SCALE GENOMIC DNA]</scope>
    <source>
        <strain evidence="12 13">14811</strain>
    </source>
</reference>
<evidence type="ECO:0000256" key="7">
    <source>
        <dbReference type="ARBA" id="ARBA00022777"/>
    </source>
</evidence>
<keyword evidence="2" id="KW-0813">Transport</keyword>
<evidence type="ECO:0000313" key="13">
    <source>
        <dbReference type="Proteomes" id="UP000020977"/>
    </source>
</evidence>
<evidence type="ECO:0000256" key="9">
    <source>
        <dbReference type="ARBA" id="ARBA00041175"/>
    </source>
</evidence>
<dbReference type="Pfam" id="PF00359">
    <property type="entry name" value="PTS_EIIA_2"/>
    <property type="match status" value="1"/>
</dbReference>
<evidence type="ECO:0000256" key="3">
    <source>
        <dbReference type="ARBA" id="ARBA00022490"/>
    </source>
</evidence>
<keyword evidence="3" id="KW-0963">Cytoplasm</keyword>
<gene>
    <name evidence="12" type="primary">pts</name>
    <name evidence="12" type="ORF">MOVI_3210</name>
</gene>